<accession>A0A554XNT9</accession>
<feature type="domain" description="Endonuclease GajA/Old nuclease/RecF-like AAA" evidence="1">
    <location>
        <begin position="1"/>
        <end position="52"/>
    </location>
</feature>
<comment type="caution">
    <text evidence="4">The sequence shown here is derived from an EMBL/GenBank/DDBJ whole genome shotgun (WGS) entry which is preliminary data.</text>
</comment>
<dbReference type="InterPro" id="IPR034139">
    <property type="entry name" value="TOPRIM_OLD"/>
</dbReference>
<dbReference type="PANTHER" id="PTHR43581">
    <property type="entry name" value="ATP/GTP PHOSPHATASE"/>
    <property type="match status" value="1"/>
</dbReference>
<dbReference type="EMBL" id="VJOO01000006">
    <property type="protein sequence ID" value="TSE37481.1"/>
    <property type="molecule type" value="Genomic_DNA"/>
</dbReference>
<evidence type="ECO:0000259" key="2">
    <source>
        <dbReference type="Pfam" id="PF20469"/>
    </source>
</evidence>
<dbReference type="PANTHER" id="PTHR43581:SF4">
    <property type="entry name" value="ATP_GTP PHOSPHATASE"/>
    <property type="match status" value="1"/>
</dbReference>
<dbReference type="Pfam" id="PF13175">
    <property type="entry name" value="AAA_15"/>
    <property type="match status" value="2"/>
</dbReference>
<gene>
    <name evidence="4" type="primary">recF_2</name>
    <name evidence="3" type="synonym">recF_1</name>
    <name evidence="3" type="ORF">Tfont_00996</name>
    <name evidence="4" type="ORF">Tfont_01008</name>
</gene>
<dbReference type="RefSeq" id="WP_143968628.1">
    <property type="nucleotide sequence ID" value="NZ_VJOO01000006.1"/>
</dbReference>
<dbReference type="EMBL" id="VJOO01000006">
    <property type="protein sequence ID" value="TSE37493.1"/>
    <property type="molecule type" value="Genomic_DNA"/>
</dbReference>
<feature type="domain" description="OLD protein-like TOPRIM" evidence="2">
    <location>
        <begin position="456"/>
        <end position="519"/>
    </location>
</feature>
<dbReference type="InterPro" id="IPR041685">
    <property type="entry name" value="AAA_GajA/Old/RecF-like"/>
</dbReference>
<reference evidence="4 5" key="1">
    <citation type="submission" date="2019-07" db="EMBL/GenBank/DDBJ databases">
        <title>Tepidimonas fonticaldi AT-A2 draft genome.</title>
        <authorList>
            <person name="Da Costa M.S."/>
            <person name="Froufe H.J.C."/>
            <person name="Egas C."/>
            <person name="Albuquerque L."/>
        </authorList>
    </citation>
    <scope>NUCLEOTIDE SEQUENCE [LARGE SCALE GENOMIC DNA]</scope>
    <source>
        <strain evidence="4 5">AT-A2</strain>
    </source>
</reference>
<sequence>MRIKRLAIHNYRSIKDLTLECCAMVCMLGPNNHGKSNILSALEYFLTGGFKPVEADFFQHRDVEDRSLWVEVTFDELTEQEVRTFQRYVLSDGSLRVRKTTRMVDGGALEVSYNGYTEQPAEPWLQTDRASEYANRDAINATPLRDLVPETGRLNKAMVEAAQQRYIQDNRDTLTLPLALETGNFLGQKNIAAGILPELLLVPAVRDLSDEIKVKTTTVFGRLLSRAIQDMAQRDPRFAAAREQLAAVIASLTERMEDPEQTPATELIRLERGIEEELRTWGVRVNIEISPPEIEKLFELGTEVFLDDGARTSATRKGHGLQRALMFALIRAWSKALRTESQGIEDIAARKRSDSVIFAVEEPELFLHPHAQRRLFQSLRKIAAVPEHQVMLCTHSPHFIDTDEYRQIAMVYRDDPRTGTSIRQCTSDLFAGEDLADRKKRFRLAHWINPERAEMFFCRKAIFVEGETERVLLPYLADRLGLLDSEVSVIDCGSKFNLPFYVELAKAFGIRYAVVHDEDPLPNPVPADWSEDKRRASQRTFDLNAEIEQLVEAPLGRRHMLSPDFESATGVSKNQGDKKGKGLAALDYFEQKQPGEIPDVLKDLLRVLYRDSEVVQ</sequence>
<protein>
    <submittedName>
        <fullName evidence="4">DNA replication and repair protein RecF</fullName>
    </submittedName>
</protein>
<dbReference type="Pfam" id="PF20469">
    <property type="entry name" value="OLD-like_TOPRIM"/>
    <property type="match status" value="1"/>
</dbReference>
<proteinExistence type="predicted"/>
<dbReference type="Proteomes" id="UP000316388">
    <property type="component" value="Unassembled WGS sequence"/>
</dbReference>
<dbReference type="InterPro" id="IPR027417">
    <property type="entry name" value="P-loop_NTPase"/>
</dbReference>
<organism evidence="4 5">
    <name type="scientific">Tepidimonas fonticaldi</name>
    <dbReference type="NCBI Taxonomy" id="1101373"/>
    <lineage>
        <taxon>Bacteria</taxon>
        <taxon>Pseudomonadati</taxon>
        <taxon>Pseudomonadota</taxon>
        <taxon>Betaproteobacteria</taxon>
        <taxon>Burkholderiales</taxon>
        <taxon>Tepidimonas</taxon>
    </lineage>
</organism>
<dbReference type="CDD" id="cd01026">
    <property type="entry name" value="TOPRIM_OLD"/>
    <property type="match status" value="1"/>
</dbReference>
<name>A0A554XNT9_9BURK</name>
<feature type="domain" description="Endonuclease GajA/Old nuclease/RecF-like AAA" evidence="1">
    <location>
        <begin position="196"/>
        <end position="400"/>
    </location>
</feature>
<dbReference type="Gene3D" id="3.40.50.300">
    <property type="entry name" value="P-loop containing nucleotide triphosphate hydrolases"/>
    <property type="match status" value="1"/>
</dbReference>
<evidence type="ECO:0000313" key="5">
    <source>
        <dbReference type="Proteomes" id="UP000316388"/>
    </source>
</evidence>
<dbReference type="AlphaFoldDB" id="A0A554XNT9"/>
<evidence type="ECO:0000313" key="4">
    <source>
        <dbReference type="EMBL" id="TSE37493.1"/>
    </source>
</evidence>
<evidence type="ECO:0000313" key="3">
    <source>
        <dbReference type="EMBL" id="TSE37481.1"/>
    </source>
</evidence>
<evidence type="ECO:0000259" key="1">
    <source>
        <dbReference type="Pfam" id="PF13175"/>
    </source>
</evidence>
<dbReference type="SUPFAM" id="SSF52540">
    <property type="entry name" value="P-loop containing nucleoside triphosphate hydrolases"/>
    <property type="match status" value="1"/>
</dbReference>
<dbReference type="InterPro" id="IPR051396">
    <property type="entry name" value="Bact_Antivir_Def_Nuclease"/>
</dbReference>